<accession>A0A0S4WL46</accession>
<dbReference type="Pfam" id="PF00248">
    <property type="entry name" value="Aldo_ket_red"/>
    <property type="match status" value="1"/>
</dbReference>
<evidence type="ECO:0000259" key="2">
    <source>
        <dbReference type="Pfam" id="PF00248"/>
    </source>
</evidence>
<evidence type="ECO:0000313" key="3">
    <source>
        <dbReference type="EMBL" id="CUV47556.1"/>
    </source>
</evidence>
<gene>
    <name evidence="3" type="ORF">TO10_v1_1030020</name>
</gene>
<dbReference type="GO" id="GO:0016491">
    <property type="term" value="F:oxidoreductase activity"/>
    <property type="evidence" value="ECO:0007669"/>
    <property type="project" value="UniProtKB-KW"/>
</dbReference>
<protein>
    <submittedName>
        <fullName evidence="3">Putative aldo/keto reductase oxidoreductase protein</fullName>
    </submittedName>
</protein>
<organism evidence="3">
    <name type="scientific">Ralstonia solanacearum</name>
    <name type="common">Pseudomonas solanacearum</name>
    <dbReference type="NCBI Taxonomy" id="305"/>
    <lineage>
        <taxon>Bacteria</taxon>
        <taxon>Pseudomonadati</taxon>
        <taxon>Pseudomonadota</taxon>
        <taxon>Betaproteobacteria</taxon>
        <taxon>Burkholderiales</taxon>
        <taxon>Burkholderiaceae</taxon>
        <taxon>Ralstonia</taxon>
        <taxon>Ralstonia solanacearum species complex</taxon>
    </lineage>
</organism>
<dbReference type="GO" id="GO:0005737">
    <property type="term" value="C:cytoplasm"/>
    <property type="evidence" value="ECO:0007669"/>
    <property type="project" value="TreeGrafter"/>
</dbReference>
<feature type="domain" description="NADP-dependent oxidoreductase" evidence="2">
    <location>
        <begin position="29"/>
        <end position="322"/>
    </location>
</feature>
<dbReference type="InterPro" id="IPR023210">
    <property type="entry name" value="NADP_OxRdtase_dom"/>
</dbReference>
<dbReference type="AlphaFoldDB" id="A0A0S4WL46"/>
<sequence>MIGSIFDQLWGARMKKRQLGRSGLQVSALGFGCMGMSFGYGPTALSRNEQIAVIRAAYERGVTLFDTAEAYGPCVNEELVGEAVAPFRSRIVLATKFGFDIRDDRIVGLNSRPEHIRAVAEASLKRLRTDVIDLFYQHRVDPNVPIEEVAGALKDLVAEGKVRHFGLSEAGPRTIRRAHAVHPVSVLQTEYSLWTRDPEGGVLQTCEELGIGFVPWSPLGQGYLTGKVRADTAFDATDLRSTFPRFTPEAMQANQALLAGIRTIADRKGATLAQIALAWLLAQKPWIVPIPGTRSAARLAENLGAADVCLDAADLSEIDAALANAPVGQPRLSDAHLRFIDP</sequence>
<dbReference type="SUPFAM" id="SSF51430">
    <property type="entry name" value="NAD(P)-linked oxidoreductase"/>
    <property type="match status" value="1"/>
</dbReference>
<dbReference type="PANTHER" id="PTHR43625">
    <property type="entry name" value="AFLATOXIN B1 ALDEHYDE REDUCTASE"/>
    <property type="match status" value="1"/>
</dbReference>
<dbReference type="InterPro" id="IPR036812">
    <property type="entry name" value="NAD(P)_OxRdtase_dom_sf"/>
</dbReference>
<dbReference type="CDD" id="cd19078">
    <property type="entry name" value="AKR_AKR13C1_2"/>
    <property type="match status" value="1"/>
</dbReference>
<proteinExistence type="predicted"/>
<dbReference type="InterPro" id="IPR050791">
    <property type="entry name" value="Aldo-Keto_reductase"/>
</dbReference>
<name>A0A0S4WL46_RALSL</name>
<dbReference type="PANTHER" id="PTHR43625:SF77">
    <property type="entry name" value="ALDO-KETO REDUCTASE"/>
    <property type="match status" value="1"/>
</dbReference>
<dbReference type="EMBL" id="LN899827">
    <property type="protein sequence ID" value="CUV47556.1"/>
    <property type="molecule type" value="Genomic_DNA"/>
</dbReference>
<keyword evidence="1" id="KW-0560">Oxidoreductase</keyword>
<evidence type="ECO:0000256" key="1">
    <source>
        <dbReference type="ARBA" id="ARBA00023002"/>
    </source>
</evidence>
<dbReference type="Gene3D" id="3.20.20.100">
    <property type="entry name" value="NADP-dependent oxidoreductase domain"/>
    <property type="match status" value="1"/>
</dbReference>
<reference evidence="3" key="1">
    <citation type="submission" date="2015-10" db="EMBL/GenBank/DDBJ databases">
        <authorList>
            <person name="Gilbert D.G."/>
        </authorList>
    </citation>
    <scope>NUCLEOTIDE SEQUENCE</scope>
    <source>
        <strain evidence="3">Phyl III-seqv23</strain>
    </source>
</reference>